<feature type="domain" description="IclR-ED" evidence="7">
    <location>
        <begin position="67"/>
        <end position="248"/>
    </location>
</feature>
<evidence type="ECO:0000256" key="3">
    <source>
        <dbReference type="ARBA" id="ARBA00023163"/>
    </source>
</evidence>
<evidence type="ECO:0000256" key="2">
    <source>
        <dbReference type="ARBA" id="ARBA00023125"/>
    </source>
</evidence>
<dbReference type="SUPFAM" id="SSF46785">
    <property type="entry name" value="Winged helix' DNA-binding domain"/>
    <property type="match status" value="1"/>
</dbReference>
<dbReference type="RefSeq" id="WP_076767499.1">
    <property type="nucleotide sequence ID" value="NZ_MSFI01000026.1"/>
</dbReference>
<dbReference type="Pfam" id="PF09339">
    <property type="entry name" value="HTH_IclR"/>
    <property type="match status" value="1"/>
</dbReference>
<dbReference type="InterPro" id="IPR036390">
    <property type="entry name" value="WH_DNA-bd_sf"/>
</dbReference>
<dbReference type="PANTHER" id="PTHR30136">
    <property type="entry name" value="HELIX-TURN-HELIX TRANSCRIPTIONAL REGULATOR, ICLR FAMILY"/>
    <property type="match status" value="1"/>
</dbReference>
<comment type="function">
    <text evidence="4">May be an activator protein for the gylABX operon.</text>
</comment>
<reference evidence="8 9" key="1">
    <citation type="submission" date="2016-12" db="EMBL/GenBank/DDBJ databases">
        <title>Domibacillus sp. SAB 38T whole genome sequencing.</title>
        <authorList>
            <person name="Verma A."/>
            <person name="Ojha A.K."/>
            <person name="Krishnamurthi S."/>
        </authorList>
    </citation>
    <scope>NUCLEOTIDE SEQUENCE [LARGE SCALE GENOMIC DNA]</scope>
    <source>
        <strain evidence="8 9">SAB 38</strain>
    </source>
</reference>
<dbReference type="FunFam" id="1.10.10.10:FF:000056">
    <property type="entry name" value="IclR family transcriptional regulator"/>
    <property type="match status" value="1"/>
</dbReference>
<dbReference type="Gene3D" id="3.30.450.40">
    <property type="match status" value="1"/>
</dbReference>
<gene>
    <name evidence="8" type="ORF">BTO28_14420</name>
</gene>
<dbReference type="PANTHER" id="PTHR30136:SF24">
    <property type="entry name" value="HTH-TYPE TRANSCRIPTIONAL REPRESSOR ALLR"/>
    <property type="match status" value="1"/>
</dbReference>
<name>A0A1V2A4Q8_9BACI</name>
<evidence type="ECO:0000256" key="5">
    <source>
        <dbReference type="ARBA" id="ARBA00070406"/>
    </source>
</evidence>
<dbReference type="PROSITE" id="PS51078">
    <property type="entry name" value="ICLR_ED"/>
    <property type="match status" value="1"/>
</dbReference>
<dbReference type="GO" id="GO:0003700">
    <property type="term" value="F:DNA-binding transcription factor activity"/>
    <property type="evidence" value="ECO:0007669"/>
    <property type="project" value="TreeGrafter"/>
</dbReference>
<dbReference type="InterPro" id="IPR005471">
    <property type="entry name" value="Tscrpt_reg_IclR_N"/>
</dbReference>
<dbReference type="SUPFAM" id="SSF55781">
    <property type="entry name" value="GAF domain-like"/>
    <property type="match status" value="1"/>
</dbReference>
<protein>
    <recommendedName>
        <fullName evidence="5">Glycerol operon regulatory protein</fullName>
    </recommendedName>
</protein>
<dbReference type="EMBL" id="MSFI01000026">
    <property type="protein sequence ID" value="OMP65983.1"/>
    <property type="molecule type" value="Genomic_DNA"/>
</dbReference>
<dbReference type="InterPro" id="IPR050707">
    <property type="entry name" value="HTH_MetabolicPath_Reg"/>
</dbReference>
<dbReference type="OrthoDB" id="9778379at2"/>
<keyword evidence="3" id="KW-0804">Transcription</keyword>
<keyword evidence="1" id="KW-0805">Transcription regulation</keyword>
<dbReference type="GO" id="GO:0003677">
    <property type="term" value="F:DNA binding"/>
    <property type="evidence" value="ECO:0007669"/>
    <property type="project" value="UniProtKB-KW"/>
</dbReference>
<evidence type="ECO:0000313" key="8">
    <source>
        <dbReference type="EMBL" id="OMP65983.1"/>
    </source>
</evidence>
<dbReference type="GO" id="GO:0045892">
    <property type="term" value="P:negative regulation of DNA-templated transcription"/>
    <property type="evidence" value="ECO:0007669"/>
    <property type="project" value="TreeGrafter"/>
</dbReference>
<evidence type="ECO:0000259" key="7">
    <source>
        <dbReference type="PROSITE" id="PS51078"/>
    </source>
</evidence>
<feature type="domain" description="HTH iclR-type" evidence="6">
    <location>
        <begin position="4"/>
        <end position="66"/>
    </location>
</feature>
<sequence>MGHTTSLENALLILKSFSINQPEMSVTNVADLLGVAKSTAHRLLSSLAAEGFVVKDHQTHLYSPGSSILALTTIINSQIHILNEAAPVLNMLVESTGENAHLAILEGLDIIYLQTIDGIYPSDDFIHIGRRHPAFCTSSGQAILAFSEEAANEAAQNLYPYTKKTIISAEKFSQRLLQIREKGYTVCEMEFREQITGIGAPVFNEKKKAIASVNITTDPKRAASPILQKRYISAVQEAAKQMTDIVTLRKRRIEDGRIRKR</sequence>
<proteinExistence type="predicted"/>
<keyword evidence="9" id="KW-1185">Reference proteome</keyword>
<dbReference type="Proteomes" id="UP000188613">
    <property type="component" value="Unassembled WGS sequence"/>
</dbReference>
<dbReference type="STRING" id="1714355.BTO28_14420"/>
<evidence type="ECO:0000256" key="1">
    <source>
        <dbReference type="ARBA" id="ARBA00023015"/>
    </source>
</evidence>
<comment type="caution">
    <text evidence="8">The sequence shown here is derived from an EMBL/GenBank/DDBJ whole genome shotgun (WGS) entry which is preliminary data.</text>
</comment>
<dbReference type="Pfam" id="PF01614">
    <property type="entry name" value="IclR_C"/>
    <property type="match status" value="1"/>
</dbReference>
<dbReference type="InterPro" id="IPR014757">
    <property type="entry name" value="Tscrpt_reg_IclR_C"/>
</dbReference>
<organism evidence="8 9">
    <name type="scientific">Domibacillus epiphyticus</name>
    <dbReference type="NCBI Taxonomy" id="1714355"/>
    <lineage>
        <taxon>Bacteria</taxon>
        <taxon>Bacillati</taxon>
        <taxon>Bacillota</taxon>
        <taxon>Bacilli</taxon>
        <taxon>Bacillales</taxon>
        <taxon>Bacillaceae</taxon>
        <taxon>Domibacillus</taxon>
    </lineage>
</organism>
<dbReference type="PROSITE" id="PS51077">
    <property type="entry name" value="HTH_ICLR"/>
    <property type="match status" value="1"/>
</dbReference>
<accession>A0A1V2A4Q8</accession>
<dbReference type="AlphaFoldDB" id="A0A1V2A4Q8"/>
<dbReference type="Gene3D" id="1.10.10.10">
    <property type="entry name" value="Winged helix-like DNA-binding domain superfamily/Winged helix DNA-binding domain"/>
    <property type="match status" value="1"/>
</dbReference>
<evidence type="ECO:0000256" key="4">
    <source>
        <dbReference type="ARBA" id="ARBA00058938"/>
    </source>
</evidence>
<dbReference type="InterPro" id="IPR029016">
    <property type="entry name" value="GAF-like_dom_sf"/>
</dbReference>
<keyword evidence="2" id="KW-0238">DNA-binding</keyword>
<evidence type="ECO:0000259" key="6">
    <source>
        <dbReference type="PROSITE" id="PS51077"/>
    </source>
</evidence>
<dbReference type="InterPro" id="IPR036388">
    <property type="entry name" value="WH-like_DNA-bd_sf"/>
</dbReference>
<evidence type="ECO:0000313" key="9">
    <source>
        <dbReference type="Proteomes" id="UP000188613"/>
    </source>
</evidence>
<dbReference type="SMART" id="SM00346">
    <property type="entry name" value="HTH_ICLR"/>
    <property type="match status" value="1"/>
</dbReference>